<sequence>MTALSVFHFFDRWKTWTLRGERGAFSCRLIDHDELLQNDSSVPFHMACSGVKFVAILQRAEALCRWADTKEPLENDGSFPCHMVVNDRRQPCCEPITLIFGLLIPTRERPTFAAFAKAFDRVVAAGNISGLLDFGRRGGWSTMSPTWKGGFGACAGGWISGGIKLMSSEPGQLWNHDCVPFKWKLILHWEGKGQDLGGLQILVLVLKVEIRMMSIGDCHDTLAVQSKRVGGLYM</sequence>
<reference evidence="1" key="1">
    <citation type="submission" date="2023-07" db="EMBL/GenBank/DDBJ databases">
        <title>draft genome sequence of fig (Ficus carica).</title>
        <authorList>
            <person name="Takahashi T."/>
            <person name="Nishimura K."/>
        </authorList>
    </citation>
    <scope>NUCLEOTIDE SEQUENCE</scope>
</reference>
<keyword evidence="2" id="KW-1185">Reference proteome</keyword>
<dbReference type="Proteomes" id="UP001187192">
    <property type="component" value="Unassembled WGS sequence"/>
</dbReference>
<name>A0AA88E5L1_FICCA</name>
<accession>A0AA88E5L1</accession>
<proteinExistence type="predicted"/>
<dbReference type="AlphaFoldDB" id="A0AA88E5L1"/>
<comment type="caution">
    <text evidence="1">The sequence shown here is derived from an EMBL/GenBank/DDBJ whole genome shotgun (WGS) entry which is preliminary data.</text>
</comment>
<protein>
    <submittedName>
        <fullName evidence="1">Uncharacterized protein</fullName>
    </submittedName>
</protein>
<evidence type="ECO:0000313" key="2">
    <source>
        <dbReference type="Proteomes" id="UP001187192"/>
    </source>
</evidence>
<evidence type="ECO:0000313" key="1">
    <source>
        <dbReference type="EMBL" id="GMN68078.1"/>
    </source>
</evidence>
<organism evidence="1 2">
    <name type="scientific">Ficus carica</name>
    <name type="common">Common fig</name>
    <dbReference type="NCBI Taxonomy" id="3494"/>
    <lineage>
        <taxon>Eukaryota</taxon>
        <taxon>Viridiplantae</taxon>
        <taxon>Streptophyta</taxon>
        <taxon>Embryophyta</taxon>
        <taxon>Tracheophyta</taxon>
        <taxon>Spermatophyta</taxon>
        <taxon>Magnoliopsida</taxon>
        <taxon>eudicotyledons</taxon>
        <taxon>Gunneridae</taxon>
        <taxon>Pentapetalae</taxon>
        <taxon>rosids</taxon>
        <taxon>fabids</taxon>
        <taxon>Rosales</taxon>
        <taxon>Moraceae</taxon>
        <taxon>Ficeae</taxon>
        <taxon>Ficus</taxon>
    </lineage>
</organism>
<gene>
    <name evidence="1" type="ORF">TIFTF001_037131</name>
</gene>
<dbReference type="EMBL" id="BTGU01000548">
    <property type="protein sequence ID" value="GMN68078.1"/>
    <property type="molecule type" value="Genomic_DNA"/>
</dbReference>